<organism evidence="5">
    <name type="scientific">Cyprideis torosa</name>
    <dbReference type="NCBI Taxonomy" id="163714"/>
    <lineage>
        <taxon>Eukaryota</taxon>
        <taxon>Metazoa</taxon>
        <taxon>Ecdysozoa</taxon>
        <taxon>Arthropoda</taxon>
        <taxon>Crustacea</taxon>
        <taxon>Oligostraca</taxon>
        <taxon>Ostracoda</taxon>
        <taxon>Podocopa</taxon>
        <taxon>Podocopida</taxon>
        <taxon>Cytherocopina</taxon>
        <taxon>Cytheroidea</taxon>
        <taxon>Cytherideidae</taxon>
        <taxon>Cyprideis</taxon>
    </lineage>
</organism>
<dbReference type="AlphaFoldDB" id="A0A7R8X3P4"/>
<dbReference type="Pfam" id="PF04539">
    <property type="entry name" value="Sigma70_r3"/>
    <property type="match status" value="1"/>
</dbReference>
<dbReference type="SUPFAM" id="SSF88659">
    <property type="entry name" value="Sigma3 and sigma4 domains of RNA polymerase sigma factors"/>
    <property type="match status" value="2"/>
</dbReference>
<dbReference type="Gene3D" id="1.20.140.160">
    <property type="match status" value="1"/>
</dbReference>
<evidence type="ECO:0000256" key="4">
    <source>
        <dbReference type="ARBA" id="ARBA00023163"/>
    </source>
</evidence>
<protein>
    <submittedName>
        <fullName evidence="5">Uncharacterized protein</fullName>
    </submittedName>
</protein>
<dbReference type="OrthoDB" id="660251at2759"/>
<keyword evidence="4" id="KW-0804">Transcription</keyword>
<dbReference type="GO" id="GO:0006352">
    <property type="term" value="P:DNA-templated transcription initiation"/>
    <property type="evidence" value="ECO:0007669"/>
    <property type="project" value="InterPro"/>
</dbReference>
<evidence type="ECO:0000313" key="5">
    <source>
        <dbReference type="EMBL" id="CAD7239919.1"/>
    </source>
</evidence>
<feature type="non-terminal residue" evidence="5">
    <location>
        <position position="149"/>
    </location>
</feature>
<dbReference type="EMBL" id="OB747992">
    <property type="protein sequence ID" value="CAD7239919.1"/>
    <property type="molecule type" value="Genomic_DNA"/>
</dbReference>
<reference evidence="5" key="1">
    <citation type="submission" date="2020-11" db="EMBL/GenBank/DDBJ databases">
        <authorList>
            <person name="Tran Van P."/>
        </authorList>
    </citation>
    <scope>NUCLEOTIDE SEQUENCE</scope>
</reference>
<dbReference type="PANTHER" id="PTHR30385:SF7">
    <property type="entry name" value="RNA POLYMERASE SIGMA FACTOR FLIA"/>
    <property type="match status" value="1"/>
</dbReference>
<dbReference type="NCBIfam" id="TIGR02937">
    <property type="entry name" value="sigma70-ECF"/>
    <property type="match status" value="1"/>
</dbReference>
<dbReference type="CDD" id="cd06171">
    <property type="entry name" value="Sigma70_r4"/>
    <property type="match status" value="1"/>
</dbReference>
<keyword evidence="1" id="KW-0805">Transcription regulation</keyword>
<evidence type="ECO:0000256" key="1">
    <source>
        <dbReference type="ARBA" id="ARBA00023015"/>
    </source>
</evidence>
<dbReference type="PANTHER" id="PTHR30385">
    <property type="entry name" value="SIGMA FACTOR F FLAGELLAR"/>
    <property type="match status" value="1"/>
</dbReference>
<evidence type="ECO:0000256" key="3">
    <source>
        <dbReference type="ARBA" id="ARBA00023125"/>
    </source>
</evidence>
<dbReference type="PRINTS" id="PR00046">
    <property type="entry name" value="SIGMA70FCT"/>
</dbReference>
<dbReference type="InterPro" id="IPR007630">
    <property type="entry name" value="RNA_pol_sigma70_r4"/>
</dbReference>
<dbReference type="Pfam" id="PF04545">
    <property type="entry name" value="Sigma70_r4"/>
    <property type="match status" value="1"/>
</dbReference>
<dbReference type="InterPro" id="IPR000943">
    <property type="entry name" value="RNA_pol_sigma70"/>
</dbReference>
<dbReference type="GO" id="GO:0003677">
    <property type="term" value="F:DNA binding"/>
    <property type="evidence" value="ECO:0007669"/>
    <property type="project" value="UniProtKB-KW"/>
</dbReference>
<accession>A0A7R8X3P4</accession>
<dbReference type="GO" id="GO:0016987">
    <property type="term" value="F:sigma factor activity"/>
    <property type="evidence" value="ECO:0007669"/>
    <property type="project" value="UniProtKB-KW"/>
</dbReference>
<dbReference type="InterPro" id="IPR013324">
    <property type="entry name" value="RNA_pol_sigma_r3/r4-like"/>
</dbReference>
<proteinExistence type="predicted"/>
<keyword evidence="2" id="KW-0731">Sigma factor</keyword>
<keyword evidence="3" id="KW-0238">DNA-binding</keyword>
<evidence type="ECO:0000256" key="2">
    <source>
        <dbReference type="ARBA" id="ARBA00023082"/>
    </source>
</evidence>
<dbReference type="InterPro" id="IPR014284">
    <property type="entry name" value="RNA_pol_sigma-70_dom"/>
</dbReference>
<dbReference type="InterPro" id="IPR007624">
    <property type="entry name" value="RNA_pol_sigma70_r3"/>
</dbReference>
<name>A0A7R8X3P4_9CRUS</name>
<sequence>MIDEVRTNDWTPRSVARNIREMAEAIRRAEHRVSGPPADKDIAEEMGLTLEEYQKIAREASIARIFSLDELESDEQNSHFEAQDGSMGPAQLFDQGDFRQALVNGIDDLPEREKMVMSLYYEEELNLREIGEILGVSESRVSQIHGQTL</sequence>
<gene>
    <name evidence="5" type="ORF">CTOB1V02_LOCUS17734</name>
</gene>